<dbReference type="EMBL" id="AGNL01018408">
    <property type="protein sequence ID" value="EJK63143.1"/>
    <property type="molecule type" value="Genomic_DNA"/>
</dbReference>
<gene>
    <name evidence="2" type="ORF">THAOC_16217</name>
</gene>
<feature type="compositionally biased region" description="Low complexity" evidence="1">
    <location>
        <begin position="319"/>
        <end position="333"/>
    </location>
</feature>
<evidence type="ECO:0000313" key="2">
    <source>
        <dbReference type="EMBL" id="EJK63143.1"/>
    </source>
</evidence>
<proteinExistence type="predicted"/>
<dbReference type="AlphaFoldDB" id="K0SAK2"/>
<name>K0SAK2_THAOC</name>
<organism evidence="2 3">
    <name type="scientific">Thalassiosira oceanica</name>
    <name type="common">Marine diatom</name>
    <dbReference type="NCBI Taxonomy" id="159749"/>
    <lineage>
        <taxon>Eukaryota</taxon>
        <taxon>Sar</taxon>
        <taxon>Stramenopiles</taxon>
        <taxon>Ochrophyta</taxon>
        <taxon>Bacillariophyta</taxon>
        <taxon>Coscinodiscophyceae</taxon>
        <taxon>Thalassiosirophycidae</taxon>
        <taxon>Thalassiosirales</taxon>
        <taxon>Thalassiosiraceae</taxon>
        <taxon>Thalassiosira</taxon>
    </lineage>
</organism>
<comment type="caution">
    <text evidence="2">The sequence shown here is derived from an EMBL/GenBank/DDBJ whole genome shotgun (WGS) entry which is preliminary data.</text>
</comment>
<feature type="region of interest" description="Disordered" evidence="1">
    <location>
        <begin position="1"/>
        <end position="38"/>
    </location>
</feature>
<reference evidence="2 3" key="1">
    <citation type="journal article" date="2012" name="Genome Biol.">
        <title>Genome and low-iron response of an oceanic diatom adapted to chronic iron limitation.</title>
        <authorList>
            <person name="Lommer M."/>
            <person name="Specht M."/>
            <person name="Roy A.S."/>
            <person name="Kraemer L."/>
            <person name="Andreson R."/>
            <person name="Gutowska M.A."/>
            <person name="Wolf J."/>
            <person name="Bergner S.V."/>
            <person name="Schilhabel M.B."/>
            <person name="Klostermeier U.C."/>
            <person name="Beiko R.G."/>
            <person name="Rosenstiel P."/>
            <person name="Hippler M."/>
            <person name="Laroche J."/>
        </authorList>
    </citation>
    <scope>NUCLEOTIDE SEQUENCE [LARGE SCALE GENOMIC DNA]</scope>
    <source>
        <strain evidence="2 3">CCMP1005</strain>
    </source>
</reference>
<accession>K0SAK2</accession>
<evidence type="ECO:0000256" key="1">
    <source>
        <dbReference type="SAM" id="MobiDB-lite"/>
    </source>
</evidence>
<keyword evidence="3" id="KW-1185">Reference proteome</keyword>
<feature type="region of interest" description="Disordered" evidence="1">
    <location>
        <begin position="316"/>
        <end position="381"/>
    </location>
</feature>
<sequence length="381" mass="40478">MSKKQKKQLNKFFPGKKPQTHGDAGRGRGPGVEPRGVVDIRRQGLRDSRCQSLHGRYLPQVFRQAVAPAVVPPTALDMGELCAGGRVAYLIFACSRTSTASVSDTSGLHAARERSRRKGRLDPQALRPGQPGPHLPDQARAGEEPEAGQVAPVHVHPEVGQARPAGRGGLRPVRAPREDTGPVGRRRDSGGRRVVRGARRGVDGAAPGDGGAGAGMMQGWDERVQMNMMNHMMAMQNSMNVMAMNLMTQQRAFGNNGGANGNPQAPQLMGMGGAMPAFNGQHMPMNQSSVQGLLAQIDSESLQAALLARAIMENRRQDASGAGPGQAQPSGAQNVGATSVQDRAVDGGPVECQKPSQAIDQSIDDQKLHSDRQRMSPEKDS</sequence>
<feature type="region of interest" description="Disordered" evidence="1">
    <location>
        <begin position="101"/>
        <end position="214"/>
    </location>
</feature>
<feature type="compositionally biased region" description="Basic and acidic residues" evidence="1">
    <location>
        <begin position="364"/>
        <end position="381"/>
    </location>
</feature>
<evidence type="ECO:0000313" key="3">
    <source>
        <dbReference type="Proteomes" id="UP000266841"/>
    </source>
</evidence>
<protein>
    <submittedName>
        <fullName evidence="2">Uncharacterized protein</fullName>
    </submittedName>
</protein>
<dbReference type="Proteomes" id="UP000266841">
    <property type="component" value="Unassembled WGS sequence"/>
</dbReference>
<feature type="compositionally biased region" description="Basic and acidic residues" evidence="1">
    <location>
        <begin position="175"/>
        <end position="191"/>
    </location>
</feature>